<proteinExistence type="predicted"/>
<dbReference type="GO" id="GO:0004190">
    <property type="term" value="F:aspartic-type endopeptidase activity"/>
    <property type="evidence" value="ECO:0007669"/>
    <property type="project" value="InterPro"/>
</dbReference>
<dbReference type="SUPFAM" id="SSF50630">
    <property type="entry name" value="Acid proteases"/>
    <property type="match status" value="1"/>
</dbReference>
<dbReference type="Gene3D" id="2.40.70.10">
    <property type="entry name" value="Acid Proteases"/>
    <property type="match status" value="1"/>
</dbReference>
<dbReference type="PROSITE" id="PS00141">
    <property type="entry name" value="ASP_PROTEASE"/>
    <property type="match status" value="1"/>
</dbReference>
<reference evidence="1" key="1">
    <citation type="submission" date="2015-08" db="UniProtKB">
        <authorList>
            <consortium name="WormBaseParasite"/>
        </authorList>
    </citation>
    <scope>IDENTIFICATION</scope>
</reference>
<name>A0A0K0EAZ0_STRER</name>
<dbReference type="GO" id="GO:0006508">
    <property type="term" value="P:proteolysis"/>
    <property type="evidence" value="ECO:0007669"/>
    <property type="project" value="InterPro"/>
</dbReference>
<dbReference type="AlphaFoldDB" id="A0A0K0EAZ0"/>
<protein>
    <submittedName>
        <fullName evidence="1">Peptidase A2 domain-containing protein</fullName>
    </submittedName>
</protein>
<dbReference type="InterPro" id="IPR021109">
    <property type="entry name" value="Peptidase_aspartic_dom_sf"/>
</dbReference>
<dbReference type="WBParaSite" id="SSTP_0000666300.1">
    <property type="protein sequence ID" value="SSTP_0000666300.1"/>
    <property type="gene ID" value="SSTP_0000666300"/>
</dbReference>
<sequence>MEIKKTYRGHPVYGANADIDLNKLFSTIRETCESVEKAGSVTAKKILPYLVVLGKEFTLLKKKSGPYGASSSNISGVLNETLETLQRSIQTSVAIKLKEFKDGDCRAFIKQLEDAYKDNDARLEALERLVKGTARMACSSEDNKEFDIYRVDLFENNKIVTKISIEGIPLMALLDTGSDVCLLSSKIYKTFKQCTIKTKLHKVTNMKVCDVQGNVLKLLGGITLKAYNVDIPFLVVEHTLNGYDAILGAKQLKRVKELKKKLI</sequence>
<dbReference type="InterPro" id="IPR001969">
    <property type="entry name" value="Aspartic_peptidase_AS"/>
</dbReference>
<evidence type="ECO:0000313" key="1">
    <source>
        <dbReference type="WBParaSite" id="SSTP_0000666300.1"/>
    </source>
</evidence>
<organism evidence="1">
    <name type="scientific">Strongyloides stercoralis</name>
    <name type="common">Threadworm</name>
    <dbReference type="NCBI Taxonomy" id="6248"/>
    <lineage>
        <taxon>Eukaryota</taxon>
        <taxon>Metazoa</taxon>
        <taxon>Ecdysozoa</taxon>
        <taxon>Nematoda</taxon>
        <taxon>Chromadorea</taxon>
        <taxon>Rhabditida</taxon>
        <taxon>Tylenchina</taxon>
        <taxon>Panagrolaimomorpha</taxon>
        <taxon>Strongyloidoidea</taxon>
        <taxon>Strongyloididae</taxon>
        <taxon>Strongyloides</taxon>
    </lineage>
</organism>
<accession>A0A0K0EAZ0</accession>
<dbReference type="CDD" id="cd00303">
    <property type="entry name" value="retropepsin_like"/>
    <property type="match status" value="1"/>
</dbReference>